<sequence length="12" mass="1372">MVKPFRKAAPNL</sequence>
<name>A0A182XQA0_ANOQN</name>
<proteinExistence type="predicted"/>
<evidence type="ECO:0000313" key="1">
    <source>
        <dbReference type="EnsemblMetazoa" id="AQUA014046-PA"/>
    </source>
</evidence>
<reference evidence="1" key="1">
    <citation type="submission" date="2020-05" db="UniProtKB">
        <authorList>
            <consortium name="EnsemblMetazoa"/>
        </authorList>
    </citation>
    <scope>IDENTIFICATION</scope>
    <source>
        <strain evidence="1">SANGQUA</strain>
    </source>
</reference>
<protein>
    <submittedName>
        <fullName evidence="1">Uncharacterized protein</fullName>
    </submittedName>
</protein>
<dbReference type="VEuPathDB" id="VectorBase:AQUA014046"/>
<dbReference type="EnsemblMetazoa" id="AQUA014046-RA">
    <property type="protein sequence ID" value="AQUA014046-PA"/>
    <property type="gene ID" value="AQUA014046"/>
</dbReference>
<keyword evidence="2" id="KW-1185">Reference proteome</keyword>
<dbReference type="Proteomes" id="UP000076407">
    <property type="component" value="Unassembled WGS sequence"/>
</dbReference>
<accession>A0A182XQA0</accession>
<organism evidence="1 2">
    <name type="scientific">Anopheles quadriannulatus</name>
    <name type="common">Mosquito</name>
    <dbReference type="NCBI Taxonomy" id="34691"/>
    <lineage>
        <taxon>Eukaryota</taxon>
        <taxon>Metazoa</taxon>
        <taxon>Ecdysozoa</taxon>
        <taxon>Arthropoda</taxon>
        <taxon>Hexapoda</taxon>
        <taxon>Insecta</taxon>
        <taxon>Pterygota</taxon>
        <taxon>Neoptera</taxon>
        <taxon>Endopterygota</taxon>
        <taxon>Diptera</taxon>
        <taxon>Nematocera</taxon>
        <taxon>Culicoidea</taxon>
        <taxon>Culicidae</taxon>
        <taxon>Anophelinae</taxon>
        <taxon>Anopheles</taxon>
    </lineage>
</organism>
<evidence type="ECO:0000313" key="2">
    <source>
        <dbReference type="Proteomes" id="UP000076407"/>
    </source>
</evidence>